<dbReference type="InterPro" id="IPR045113">
    <property type="entry name" value="Rpb7-like"/>
</dbReference>
<keyword evidence="3 6" id="KW-0240">DNA-directed RNA polymerase</keyword>
<dbReference type="RefSeq" id="XP_033587953.1">
    <property type="nucleotide sequence ID" value="XM_033734205.1"/>
</dbReference>
<dbReference type="SUPFAM" id="SSF50249">
    <property type="entry name" value="Nucleic acid-binding proteins"/>
    <property type="match status" value="1"/>
</dbReference>
<dbReference type="GO" id="GO:0003697">
    <property type="term" value="F:single-stranded DNA binding"/>
    <property type="evidence" value="ECO:0007669"/>
    <property type="project" value="TreeGrafter"/>
</dbReference>
<dbReference type="FunFam" id="3.30.1490.120:FF:000001">
    <property type="entry name" value="DNA-directed RNA polymerase II subunit RPB7"/>
    <property type="match status" value="1"/>
</dbReference>
<feature type="domain" description="S1 motif" evidence="7">
    <location>
        <begin position="81"/>
        <end position="162"/>
    </location>
</feature>
<evidence type="ECO:0000256" key="6">
    <source>
        <dbReference type="RuleBase" id="RU369086"/>
    </source>
</evidence>
<dbReference type="Pfam" id="PF00575">
    <property type="entry name" value="S1"/>
    <property type="match status" value="1"/>
</dbReference>
<dbReference type="InterPro" id="IPR005576">
    <property type="entry name" value="Rpb7-like_N"/>
</dbReference>
<keyword evidence="5 6" id="KW-0539">Nucleus</keyword>
<accession>A0A6A6PPL9</accession>
<dbReference type="GO" id="GO:0045948">
    <property type="term" value="P:positive regulation of translational initiation"/>
    <property type="evidence" value="ECO:0007669"/>
    <property type="project" value="TreeGrafter"/>
</dbReference>
<dbReference type="InterPro" id="IPR036898">
    <property type="entry name" value="RNA_pol_Rpb7-like_N_sf"/>
</dbReference>
<evidence type="ECO:0000256" key="1">
    <source>
        <dbReference type="ARBA" id="ARBA00004123"/>
    </source>
</evidence>
<dbReference type="SUPFAM" id="SSF88798">
    <property type="entry name" value="N-terminal, heterodimerisation domain of RBP7 (RpoE)"/>
    <property type="match status" value="1"/>
</dbReference>
<dbReference type="Gene3D" id="3.30.1490.120">
    <property type="entry name" value="RNA polymerase Rpb7-like, N-terminal domain"/>
    <property type="match status" value="1"/>
</dbReference>
<evidence type="ECO:0000313" key="9">
    <source>
        <dbReference type="Proteomes" id="UP000799767"/>
    </source>
</evidence>
<proteinExistence type="inferred from homology"/>
<dbReference type="GO" id="GO:0060213">
    <property type="term" value="P:positive regulation of nuclear-transcribed mRNA poly(A) tail shortening"/>
    <property type="evidence" value="ECO:0007669"/>
    <property type="project" value="TreeGrafter"/>
</dbReference>
<dbReference type="Pfam" id="PF03876">
    <property type="entry name" value="SHS2_Rpb7-N"/>
    <property type="match status" value="1"/>
</dbReference>
<evidence type="ECO:0000256" key="2">
    <source>
        <dbReference type="ARBA" id="ARBA00009307"/>
    </source>
</evidence>
<dbReference type="PANTHER" id="PTHR12709">
    <property type="entry name" value="DNA-DIRECTED RNA POLYMERASE II, III"/>
    <property type="match status" value="1"/>
</dbReference>
<comment type="similarity">
    <text evidence="2">Belongs to the eukaryotic RPB7/RPC8 RNA polymerase subunit family.</text>
</comment>
<evidence type="ECO:0000256" key="4">
    <source>
        <dbReference type="ARBA" id="ARBA00023163"/>
    </source>
</evidence>
<dbReference type="GeneID" id="54475207"/>
<evidence type="ECO:0000256" key="5">
    <source>
        <dbReference type="ARBA" id="ARBA00023242"/>
    </source>
</evidence>
<dbReference type="OrthoDB" id="1162399at2759"/>
<dbReference type="FunFam" id="2.40.50.140:FF:000043">
    <property type="entry name" value="DNA-directed RNA polymerase II subunit RPB7"/>
    <property type="match status" value="1"/>
</dbReference>
<reference evidence="8" key="1">
    <citation type="journal article" date="2020" name="Stud. Mycol.">
        <title>101 Dothideomycetes genomes: a test case for predicting lifestyles and emergence of pathogens.</title>
        <authorList>
            <person name="Haridas S."/>
            <person name="Albert R."/>
            <person name="Binder M."/>
            <person name="Bloem J."/>
            <person name="Labutti K."/>
            <person name="Salamov A."/>
            <person name="Andreopoulos B."/>
            <person name="Baker S."/>
            <person name="Barry K."/>
            <person name="Bills G."/>
            <person name="Bluhm B."/>
            <person name="Cannon C."/>
            <person name="Castanera R."/>
            <person name="Culley D."/>
            <person name="Daum C."/>
            <person name="Ezra D."/>
            <person name="Gonzalez J."/>
            <person name="Henrissat B."/>
            <person name="Kuo A."/>
            <person name="Liang C."/>
            <person name="Lipzen A."/>
            <person name="Lutzoni F."/>
            <person name="Magnuson J."/>
            <person name="Mondo S."/>
            <person name="Nolan M."/>
            <person name="Ohm R."/>
            <person name="Pangilinan J."/>
            <person name="Park H.-J."/>
            <person name="Ramirez L."/>
            <person name="Alfaro M."/>
            <person name="Sun H."/>
            <person name="Tritt A."/>
            <person name="Yoshinaga Y."/>
            <person name="Zwiers L.-H."/>
            <person name="Turgeon B."/>
            <person name="Goodwin S."/>
            <person name="Spatafora J."/>
            <person name="Crous P."/>
            <person name="Grigoriev I."/>
        </authorList>
    </citation>
    <scope>NUCLEOTIDE SEQUENCE</scope>
    <source>
        <strain evidence="8">CBS 113389</strain>
    </source>
</reference>
<dbReference type="GO" id="GO:0005665">
    <property type="term" value="C:RNA polymerase II, core complex"/>
    <property type="evidence" value="ECO:0007669"/>
    <property type="project" value="TreeGrafter"/>
</dbReference>
<dbReference type="GO" id="GO:0031369">
    <property type="term" value="F:translation initiation factor binding"/>
    <property type="evidence" value="ECO:0007669"/>
    <property type="project" value="TreeGrafter"/>
</dbReference>
<keyword evidence="4 6" id="KW-0804">Transcription</keyword>
<dbReference type="PANTHER" id="PTHR12709:SF4">
    <property type="entry name" value="DNA-DIRECTED RNA POLYMERASE II SUBUNIT RPB7"/>
    <property type="match status" value="1"/>
</dbReference>
<dbReference type="CDD" id="cd04329">
    <property type="entry name" value="RNAP_II_Rpb7_N"/>
    <property type="match status" value="1"/>
</dbReference>
<dbReference type="InterPro" id="IPR003029">
    <property type="entry name" value="S1_domain"/>
</dbReference>
<dbReference type="Gene3D" id="2.40.50.140">
    <property type="entry name" value="Nucleic acid-binding proteins"/>
    <property type="match status" value="1"/>
</dbReference>
<evidence type="ECO:0000259" key="7">
    <source>
        <dbReference type="PROSITE" id="PS50126"/>
    </source>
</evidence>
<protein>
    <recommendedName>
        <fullName evidence="6">DNA-directed RNA polymerase subunit</fullName>
    </recommendedName>
</protein>
<sequence>MFFVKSLEHRIDLHPSFFNSEATRYIEQKLFQDVEGTNTGTMMIIAVIGIDEISEPKVAPGTGFAQFNVAYRAVVWRPFRGEVVDGEVSSVVNNGFFVDVGGLSVFVSKAMIPPSMKYNAEDSTPNFSDAEGMTVQRNSQVRLRIKGIRGELGQMFAIGSIREDYLGTLMQ</sequence>
<keyword evidence="9" id="KW-1185">Reference proteome</keyword>
<dbReference type="GO" id="GO:0006367">
    <property type="term" value="P:transcription initiation at RNA polymerase II promoter"/>
    <property type="evidence" value="ECO:0007669"/>
    <property type="project" value="TreeGrafter"/>
</dbReference>
<organism evidence="8 9">
    <name type="scientific">Neohortaea acidophila</name>
    <dbReference type="NCBI Taxonomy" id="245834"/>
    <lineage>
        <taxon>Eukaryota</taxon>
        <taxon>Fungi</taxon>
        <taxon>Dikarya</taxon>
        <taxon>Ascomycota</taxon>
        <taxon>Pezizomycotina</taxon>
        <taxon>Dothideomycetes</taxon>
        <taxon>Dothideomycetidae</taxon>
        <taxon>Mycosphaerellales</taxon>
        <taxon>Teratosphaeriaceae</taxon>
        <taxon>Neohortaea</taxon>
    </lineage>
</organism>
<dbReference type="GO" id="GO:0003727">
    <property type="term" value="F:single-stranded RNA binding"/>
    <property type="evidence" value="ECO:0007669"/>
    <property type="project" value="TreeGrafter"/>
</dbReference>
<evidence type="ECO:0000256" key="3">
    <source>
        <dbReference type="ARBA" id="ARBA00022478"/>
    </source>
</evidence>
<dbReference type="AlphaFoldDB" id="A0A6A6PPL9"/>
<dbReference type="InterPro" id="IPR012340">
    <property type="entry name" value="NA-bd_OB-fold"/>
</dbReference>
<dbReference type="Proteomes" id="UP000799767">
    <property type="component" value="Unassembled WGS sequence"/>
</dbReference>
<name>A0A6A6PPL9_9PEZI</name>
<gene>
    <name evidence="8" type="ORF">BDY17DRAFT_301248</name>
</gene>
<comment type="function">
    <text evidence="6">DNA-dependent RNA polymerase which catalyzes the transcription of DNA into RNA using the four ribonucleoside triphosphates as substrates.</text>
</comment>
<dbReference type="GO" id="GO:0000932">
    <property type="term" value="C:P-body"/>
    <property type="evidence" value="ECO:0007669"/>
    <property type="project" value="TreeGrafter"/>
</dbReference>
<comment type="subcellular location">
    <subcellularLocation>
        <location evidence="1 6">Nucleus</location>
    </subcellularLocation>
</comment>
<dbReference type="EMBL" id="MU001638">
    <property type="protein sequence ID" value="KAF2481383.1"/>
    <property type="molecule type" value="Genomic_DNA"/>
</dbReference>
<evidence type="ECO:0000313" key="8">
    <source>
        <dbReference type="EMBL" id="KAF2481383.1"/>
    </source>
</evidence>
<dbReference type="PROSITE" id="PS50126">
    <property type="entry name" value="S1"/>
    <property type="match status" value="1"/>
</dbReference>